<evidence type="ECO:0000256" key="2">
    <source>
        <dbReference type="ARBA" id="ARBA00022670"/>
    </source>
</evidence>
<keyword evidence="11" id="KW-1185">Reference proteome</keyword>
<accession>A0ABQ4QCB2</accession>
<keyword evidence="6" id="KW-0482">Metalloprotease</keyword>
<dbReference type="PANTHER" id="PTHR21666:SF288">
    <property type="entry name" value="CELL DIVISION PROTEIN YTFB"/>
    <property type="match status" value="1"/>
</dbReference>
<gene>
    <name evidence="10" type="ORF">AFCDBAGC_0690</name>
</gene>
<evidence type="ECO:0000259" key="9">
    <source>
        <dbReference type="Pfam" id="PF01551"/>
    </source>
</evidence>
<dbReference type="PANTHER" id="PTHR21666">
    <property type="entry name" value="PEPTIDASE-RELATED"/>
    <property type="match status" value="1"/>
</dbReference>
<evidence type="ECO:0000256" key="5">
    <source>
        <dbReference type="ARBA" id="ARBA00022833"/>
    </source>
</evidence>
<reference evidence="10 11" key="1">
    <citation type="journal article" date="2021" name="Front. Microbiol.">
        <title>Comprehensive Comparative Genomics and Phenotyping of Methylobacterium Species.</title>
        <authorList>
            <person name="Alessa O."/>
            <person name="Ogura Y."/>
            <person name="Fujitani Y."/>
            <person name="Takami H."/>
            <person name="Hayashi T."/>
            <person name="Sahin N."/>
            <person name="Tani A."/>
        </authorList>
    </citation>
    <scope>NUCLEOTIDE SEQUENCE [LARGE SCALE GENOMIC DNA]</scope>
    <source>
        <strain evidence="10 11">DSM 23679</strain>
    </source>
</reference>
<dbReference type="EMBL" id="BPQG01000007">
    <property type="protein sequence ID" value="GJD42848.1"/>
    <property type="molecule type" value="Genomic_DNA"/>
</dbReference>
<dbReference type="Gene3D" id="2.70.70.10">
    <property type="entry name" value="Glucose Permease (Domain IIA)"/>
    <property type="match status" value="1"/>
</dbReference>
<sequence length="719" mass="77854">MEARSRTRRLNLDMLPFDMLMSWRPLKPPSSDKALLVNRDRLKIGEAGGPRTPPGHAHGIQPALDLLGSDATRIDRREVNLRWLCASALTGLTGAALIGAALHVSLQGEASFAAIPERVSVAPRPQPSEGGTNLARKGDRLVRNLMIASAKQSFRSPVTVRLGDREIIKVRPFVRITTALSMSTGVFAGDIPKFDPMKFVSDEPVERAPDPGSADAPGAEVSVVKRDLADATVEAGSAALSDDDVTAQVEEERRISAEAGRRTAIPIAPQILLSRTLQGAPTPDFAGSPKTANDGNPFKSIEVLVVPENVTKLAKVELRPNETPIVEERDLALKRGDTLEAVVRATGFASEEQIRGIVTALGGRTKTGALAEGQQFRLQIAPGAKPGDPRQVTRVVLYGEGGIEGIAAINDRGAFVSVAPPPEEAPSQKPAASAENAEDDEEDGGSGPRLYQSLYETAARHELPRATVEDIVRVFSYDLDFQRRISAGDGLDVFYTYDEDAGASADRPDLLYASLNLGGEQRKVYRFQSPDDGSIDYLDDQGRSLKKFLIRKPIADGIMRSGFGYRRHPVLGYAKLHTGVDWSNPIGTPIVAAGNGTVIRAEMTSGYGRRVEIQHINGYVTTYNHMSRFGRGVTEGARVRQGQVIGYVGSTGLSTGAHLHYEVIINGHFVDPMKIRVPRGRELDGRMLTEFKRQREQIDAVMQKSKSATAMAQRDAAVR</sequence>
<evidence type="ECO:0000313" key="11">
    <source>
        <dbReference type="Proteomes" id="UP001055117"/>
    </source>
</evidence>
<dbReference type="Pfam" id="PF01551">
    <property type="entry name" value="Peptidase_M23"/>
    <property type="match status" value="1"/>
</dbReference>
<organism evidence="10 11">
    <name type="scientific">Methylobacterium cerastii</name>
    <dbReference type="NCBI Taxonomy" id="932741"/>
    <lineage>
        <taxon>Bacteria</taxon>
        <taxon>Pseudomonadati</taxon>
        <taxon>Pseudomonadota</taxon>
        <taxon>Alphaproteobacteria</taxon>
        <taxon>Hyphomicrobiales</taxon>
        <taxon>Methylobacteriaceae</taxon>
        <taxon>Methylobacterium</taxon>
    </lineage>
</organism>
<keyword evidence="8" id="KW-0812">Transmembrane</keyword>
<evidence type="ECO:0000256" key="6">
    <source>
        <dbReference type="ARBA" id="ARBA00023049"/>
    </source>
</evidence>
<dbReference type="SUPFAM" id="SSF51261">
    <property type="entry name" value="Duplicated hybrid motif"/>
    <property type="match status" value="1"/>
</dbReference>
<evidence type="ECO:0000256" key="3">
    <source>
        <dbReference type="ARBA" id="ARBA00022723"/>
    </source>
</evidence>
<feature type="transmembrane region" description="Helical" evidence="8">
    <location>
        <begin position="83"/>
        <end position="106"/>
    </location>
</feature>
<feature type="domain" description="M23ase beta-sheet core" evidence="9">
    <location>
        <begin position="576"/>
        <end position="672"/>
    </location>
</feature>
<feature type="region of interest" description="Disordered" evidence="7">
    <location>
        <begin position="417"/>
        <end position="449"/>
    </location>
</feature>
<proteinExistence type="predicted"/>
<evidence type="ECO:0000256" key="8">
    <source>
        <dbReference type="SAM" id="Phobius"/>
    </source>
</evidence>
<keyword evidence="3" id="KW-0479">Metal-binding</keyword>
<dbReference type="Proteomes" id="UP001055117">
    <property type="component" value="Unassembled WGS sequence"/>
</dbReference>
<evidence type="ECO:0000313" key="10">
    <source>
        <dbReference type="EMBL" id="GJD42848.1"/>
    </source>
</evidence>
<dbReference type="InterPro" id="IPR050570">
    <property type="entry name" value="Cell_wall_metabolism_enzyme"/>
</dbReference>
<evidence type="ECO:0000256" key="7">
    <source>
        <dbReference type="SAM" id="MobiDB-lite"/>
    </source>
</evidence>
<dbReference type="InterPro" id="IPR011055">
    <property type="entry name" value="Dup_hybrid_motif"/>
</dbReference>
<dbReference type="CDD" id="cd12797">
    <property type="entry name" value="M23_peptidase"/>
    <property type="match status" value="1"/>
</dbReference>
<protein>
    <recommendedName>
        <fullName evidence="9">M23ase beta-sheet core domain-containing protein</fullName>
    </recommendedName>
</protein>
<name>A0ABQ4QCB2_9HYPH</name>
<comment type="caution">
    <text evidence="10">The sequence shown here is derived from an EMBL/GenBank/DDBJ whole genome shotgun (WGS) entry which is preliminary data.</text>
</comment>
<keyword evidence="8" id="KW-1133">Transmembrane helix</keyword>
<comment type="cofactor">
    <cofactor evidence="1">
        <name>Zn(2+)</name>
        <dbReference type="ChEBI" id="CHEBI:29105"/>
    </cofactor>
</comment>
<evidence type="ECO:0000256" key="1">
    <source>
        <dbReference type="ARBA" id="ARBA00001947"/>
    </source>
</evidence>
<dbReference type="Gene3D" id="3.10.450.350">
    <property type="match status" value="1"/>
</dbReference>
<keyword evidence="2" id="KW-0645">Protease</keyword>
<keyword evidence="8" id="KW-0472">Membrane</keyword>
<keyword evidence="5" id="KW-0862">Zinc</keyword>
<dbReference type="InterPro" id="IPR016047">
    <property type="entry name" value="M23ase_b-sheet_dom"/>
</dbReference>
<evidence type="ECO:0000256" key="4">
    <source>
        <dbReference type="ARBA" id="ARBA00022801"/>
    </source>
</evidence>
<keyword evidence="4" id="KW-0378">Hydrolase</keyword>